<dbReference type="Pfam" id="PF13356">
    <property type="entry name" value="Arm-DNA-bind_3"/>
    <property type="match status" value="1"/>
</dbReference>
<dbReference type="GO" id="GO:0015074">
    <property type="term" value="P:DNA integration"/>
    <property type="evidence" value="ECO:0007669"/>
    <property type="project" value="UniProtKB-KW"/>
</dbReference>
<sequence length="416" mass="46657">MLTDVRCRTAKPKEKPYKLSDAHGLYLYVMPSGTRSWRLKYRFGGKEHRLTFGTYPDMTLVEAREAREAARKLLREGTNPKVDKKQRQAVAAIENGNTFEAIARQWHAQQEKIRAQRYAGQILDRLEADAFPAIGALPIKAITPALLLALIRAIEGRGAIEMAHRVRQHISSVFVFAIGAGWAEANPAATIQPVLEPRRKTLRPAMLKIEQARKVLRDVESQEDAYVVTKLASRMLALTVVRPGVLRLAEPKEFEDLDGKSPIWRIPAAKMKLTRERKQDASYEFVVPLSAQAVETAKAAMELAGAKPLLFPSVRYVDRPITDSTLSKLYRTAGYAGKHVPHGWRATFSTVMNELAGRENRVGDREVIDLMLAHIQEGVEAAYNRAAYMPRRRELAQEWADMLMTAMPPASALLKG</sequence>
<dbReference type="RefSeq" id="WP_145072195.1">
    <property type="nucleotide sequence ID" value="NZ_JACIIY010000005.1"/>
</dbReference>
<protein>
    <submittedName>
        <fullName evidence="6">Phage integrase family protein</fullName>
    </submittedName>
</protein>
<dbReference type="Gene3D" id="1.10.150.130">
    <property type="match status" value="1"/>
</dbReference>
<dbReference type="Gene3D" id="3.30.160.390">
    <property type="entry name" value="Integrase, DNA-binding domain"/>
    <property type="match status" value="1"/>
</dbReference>
<reference evidence="6 7" key="1">
    <citation type="journal article" date="2015" name="Stand. Genomic Sci.">
        <title>Genomic Encyclopedia of Bacterial and Archaeal Type Strains, Phase III: the genomes of soil and plant-associated and newly described type strains.</title>
        <authorList>
            <person name="Whitman W.B."/>
            <person name="Woyke T."/>
            <person name="Klenk H.P."/>
            <person name="Zhou Y."/>
            <person name="Lilburn T.G."/>
            <person name="Beck B.J."/>
            <person name="De Vos P."/>
            <person name="Vandamme P."/>
            <person name="Eisen J.A."/>
            <person name="Garrity G."/>
            <person name="Hugenholtz P."/>
            <person name="Kyrpides N.C."/>
        </authorList>
    </citation>
    <scope>NUCLEOTIDE SEQUENCE [LARGE SCALE GENOMIC DNA]</scope>
    <source>
        <strain evidence="6 7">CGMCC 1.7748</strain>
    </source>
</reference>
<keyword evidence="2" id="KW-0229">DNA integration</keyword>
<evidence type="ECO:0000256" key="2">
    <source>
        <dbReference type="ARBA" id="ARBA00022908"/>
    </source>
</evidence>
<evidence type="ECO:0000313" key="6">
    <source>
        <dbReference type="EMBL" id="TWH95986.1"/>
    </source>
</evidence>
<keyword evidence="4" id="KW-0233">DNA recombination</keyword>
<dbReference type="InterPro" id="IPR002104">
    <property type="entry name" value="Integrase_catalytic"/>
</dbReference>
<dbReference type="InterPro" id="IPR053876">
    <property type="entry name" value="Phage_int_M"/>
</dbReference>
<comment type="similarity">
    <text evidence="1">Belongs to the 'phage' integrase family.</text>
</comment>
<gene>
    <name evidence="6" type="ORF">IQ35_01075</name>
</gene>
<dbReference type="Pfam" id="PF22022">
    <property type="entry name" value="Phage_int_M"/>
    <property type="match status" value="1"/>
</dbReference>
<proteinExistence type="inferred from homology"/>
<organism evidence="6 7">
    <name type="scientific">Sphingobium wenxiniae (strain DSM 21828 / CGMCC 1.7748 / JZ-1)</name>
    <dbReference type="NCBI Taxonomy" id="595605"/>
    <lineage>
        <taxon>Bacteria</taxon>
        <taxon>Pseudomonadati</taxon>
        <taxon>Pseudomonadota</taxon>
        <taxon>Alphaproteobacteria</taxon>
        <taxon>Sphingomonadales</taxon>
        <taxon>Sphingomonadaceae</taxon>
        <taxon>Sphingobium</taxon>
    </lineage>
</organism>
<evidence type="ECO:0000313" key="7">
    <source>
        <dbReference type="Proteomes" id="UP000316624"/>
    </source>
</evidence>
<evidence type="ECO:0000256" key="3">
    <source>
        <dbReference type="ARBA" id="ARBA00023125"/>
    </source>
</evidence>
<dbReference type="EMBL" id="VLKK01000003">
    <property type="protein sequence ID" value="TWH95986.1"/>
    <property type="molecule type" value="Genomic_DNA"/>
</dbReference>
<dbReference type="PANTHER" id="PTHR30629">
    <property type="entry name" value="PROPHAGE INTEGRASE"/>
    <property type="match status" value="1"/>
</dbReference>
<dbReference type="GO" id="GO:0003677">
    <property type="term" value="F:DNA binding"/>
    <property type="evidence" value="ECO:0007669"/>
    <property type="project" value="UniProtKB-KW"/>
</dbReference>
<evidence type="ECO:0000256" key="4">
    <source>
        <dbReference type="ARBA" id="ARBA00023172"/>
    </source>
</evidence>
<comment type="caution">
    <text evidence="6">The sequence shown here is derived from an EMBL/GenBank/DDBJ whole genome shotgun (WGS) entry which is preliminary data.</text>
</comment>
<dbReference type="Proteomes" id="UP000316624">
    <property type="component" value="Unassembled WGS sequence"/>
</dbReference>
<dbReference type="CDD" id="cd00801">
    <property type="entry name" value="INT_P4_C"/>
    <property type="match status" value="1"/>
</dbReference>
<keyword evidence="7" id="KW-1185">Reference proteome</keyword>
<dbReference type="Gene3D" id="1.10.443.10">
    <property type="entry name" value="Intergrase catalytic core"/>
    <property type="match status" value="1"/>
</dbReference>
<dbReference type="SUPFAM" id="SSF56349">
    <property type="entry name" value="DNA breaking-rejoining enzymes"/>
    <property type="match status" value="1"/>
</dbReference>
<dbReference type="AlphaFoldDB" id="A0A562KKT3"/>
<dbReference type="GO" id="GO:0006310">
    <property type="term" value="P:DNA recombination"/>
    <property type="evidence" value="ECO:0007669"/>
    <property type="project" value="UniProtKB-KW"/>
</dbReference>
<dbReference type="PANTHER" id="PTHR30629:SF2">
    <property type="entry name" value="PROPHAGE INTEGRASE INTS-RELATED"/>
    <property type="match status" value="1"/>
</dbReference>
<dbReference type="InterPro" id="IPR013762">
    <property type="entry name" value="Integrase-like_cat_sf"/>
</dbReference>
<dbReference type="InterPro" id="IPR050808">
    <property type="entry name" value="Phage_Integrase"/>
</dbReference>
<evidence type="ECO:0000256" key="1">
    <source>
        <dbReference type="ARBA" id="ARBA00008857"/>
    </source>
</evidence>
<dbReference type="PROSITE" id="PS51898">
    <property type="entry name" value="TYR_RECOMBINASE"/>
    <property type="match status" value="1"/>
</dbReference>
<evidence type="ECO:0000259" key="5">
    <source>
        <dbReference type="PROSITE" id="PS51898"/>
    </source>
</evidence>
<keyword evidence="3" id="KW-0238">DNA-binding</keyword>
<feature type="domain" description="Tyr recombinase" evidence="5">
    <location>
        <begin position="202"/>
        <end position="397"/>
    </location>
</feature>
<dbReference type="InterPro" id="IPR011010">
    <property type="entry name" value="DNA_brk_join_enz"/>
</dbReference>
<dbReference type="InterPro" id="IPR038488">
    <property type="entry name" value="Integrase_DNA-bd_sf"/>
</dbReference>
<accession>A0A562KKT3</accession>
<dbReference type="InterPro" id="IPR025166">
    <property type="entry name" value="Integrase_DNA_bind_dom"/>
</dbReference>
<name>A0A562KKT3_SPHWJ</name>
<dbReference type="InterPro" id="IPR010998">
    <property type="entry name" value="Integrase_recombinase_N"/>
</dbReference>